<evidence type="ECO:0000256" key="2">
    <source>
        <dbReference type="ARBA" id="ARBA00022729"/>
    </source>
</evidence>
<keyword evidence="6" id="KW-0325">Glycoprotein</keyword>
<keyword evidence="8" id="KW-1133">Transmembrane helix</keyword>
<organism evidence="9">
    <name type="scientific">Timema monikensis</name>
    <dbReference type="NCBI Taxonomy" id="170555"/>
    <lineage>
        <taxon>Eukaryota</taxon>
        <taxon>Metazoa</taxon>
        <taxon>Ecdysozoa</taxon>
        <taxon>Arthropoda</taxon>
        <taxon>Hexapoda</taxon>
        <taxon>Insecta</taxon>
        <taxon>Pterygota</taxon>
        <taxon>Neoptera</taxon>
        <taxon>Polyneoptera</taxon>
        <taxon>Phasmatodea</taxon>
        <taxon>Timematodea</taxon>
        <taxon>Timematoidea</taxon>
        <taxon>Timematidae</taxon>
        <taxon>Timema</taxon>
    </lineage>
</organism>
<keyword evidence="2" id="KW-0732">Signal</keyword>
<dbReference type="Gene3D" id="3.60.60.30">
    <property type="match status" value="1"/>
</dbReference>
<dbReference type="GO" id="GO:0009395">
    <property type="term" value="P:phospholipid catabolic process"/>
    <property type="evidence" value="ECO:0007669"/>
    <property type="project" value="TreeGrafter"/>
</dbReference>
<keyword evidence="8" id="KW-0472">Membrane</keyword>
<dbReference type="GO" id="GO:0004620">
    <property type="term" value="F:phospholipase activity"/>
    <property type="evidence" value="ECO:0007669"/>
    <property type="project" value="InterPro"/>
</dbReference>
<proteinExistence type="inferred from homology"/>
<feature type="compositionally biased region" description="Basic and acidic residues" evidence="7">
    <location>
        <begin position="12"/>
        <end position="22"/>
    </location>
</feature>
<evidence type="ECO:0000256" key="4">
    <source>
        <dbReference type="ARBA" id="ARBA00022963"/>
    </source>
</evidence>
<evidence type="ECO:0000256" key="7">
    <source>
        <dbReference type="SAM" id="MobiDB-lite"/>
    </source>
</evidence>
<reference evidence="9" key="1">
    <citation type="submission" date="2020-11" db="EMBL/GenBank/DDBJ databases">
        <authorList>
            <person name="Tran Van P."/>
        </authorList>
    </citation>
    <scope>NUCLEOTIDE SEQUENCE</scope>
</reference>
<evidence type="ECO:0000256" key="5">
    <source>
        <dbReference type="ARBA" id="ARBA00023098"/>
    </source>
</evidence>
<evidence type="ECO:0000256" key="6">
    <source>
        <dbReference type="ARBA" id="ARBA00023180"/>
    </source>
</evidence>
<accession>A0A7R9E6M1</accession>
<comment type="similarity">
    <text evidence="1">Belongs to the phospholipase B-like family.</text>
</comment>
<evidence type="ECO:0008006" key="10">
    <source>
        <dbReference type="Google" id="ProtNLM"/>
    </source>
</evidence>
<gene>
    <name evidence="9" type="ORF">TMSB3V08_LOCUS4291</name>
</gene>
<feature type="compositionally biased region" description="Polar residues" evidence="7">
    <location>
        <begin position="1"/>
        <end position="10"/>
    </location>
</feature>
<dbReference type="InterPro" id="IPR007000">
    <property type="entry name" value="PLipase_B-like"/>
</dbReference>
<evidence type="ECO:0000256" key="3">
    <source>
        <dbReference type="ARBA" id="ARBA00022801"/>
    </source>
</evidence>
<protein>
    <recommendedName>
        <fullName evidence="10">Phospholipase B-like</fullName>
    </recommendedName>
</protein>
<dbReference type="GO" id="GO:0005576">
    <property type="term" value="C:extracellular region"/>
    <property type="evidence" value="ECO:0007669"/>
    <property type="project" value="TreeGrafter"/>
</dbReference>
<sequence length="843" mass="94301">MDQQHTTSGKRQGRERVEEEESRRGAAMLKVVGASWFQTRVSTGILALVGALGVIVIILGEVGRSGGKRHLRHLVSDRHHPGRGRGVRDTSNTLGVIVIILGEVGRVEEDGNYSATVYWSTDGGFRIDYWGQGNILEDIPQGAARAYYRPQIDSTGGKKGDQQRLGRIAVTVATPGTIQAAETETNLVVLPSLFCFWAGLPSRTDRTVRSWAVLTLVLLCRWAVLEVESHEDYPDWVQAYSAGLLEGSLSWQLIHWHWVNTVRDYCLGKEHLCKDVRRFIRENFDWVRSRAKKHMHRDHYWHQTQAPVPSHVHLKAVTLRTPLFCCKVELFFVQLDGLEIGWRQGVKRSRQDIDIPHEDFLWMNAVTDVADLERKFNGSHKDPNPRMSDAAIFSSAFVRLLPETKQLFVAHNTGARYEGMLRLMKRYELNYHLLPTRDWNLIQGRDIVFSSYPGVVYSQDDFYVVSGEPSTSSGSVHKLVVTGTAVDNYNKALWDAVDVEQVLIGPRVMAANRLAHDGKSWSRILARFNSGTGNKQWMVANYGQLETLRAEELLVEERLPSLSPGQEAVPSIQVSDGTSTVGQELPPADAIQIDKVVEPKGSLLWLFGTEPSRAAKIFAGPKVTSDENRSVERARGVKGMKEERVLDVSNALVPPVEEDAPISEPLVRHRRRFSSHKGLLWVVEQLPGLVQSSDQTHVLHDEGHLATFGVPLFKDIQEASSSTMMQQHLGLLFSLKDSPKARVFIGDYANATDLPSVVRLMRRWAPEGVAGRGDLFGTPYGTTDCKIFEGRPGGASRVHAMAGPPQGATGPFKWSTSSFSERPHVGQPDVWKFDMLELEWVWG</sequence>
<keyword evidence="4" id="KW-0442">Lipid degradation</keyword>
<keyword evidence="3" id="KW-0378">Hydrolase</keyword>
<keyword evidence="5" id="KW-0443">Lipid metabolism</keyword>
<dbReference type="Pfam" id="PF04916">
    <property type="entry name" value="Phospholip_B"/>
    <property type="match status" value="1"/>
</dbReference>
<evidence type="ECO:0000313" key="9">
    <source>
        <dbReference type="EMBL" id="CAD7427451.1"/>
    </source>
</evidence>
<dbReference type="AlphaFoldDB" id="A0A7R9E6M1"/>
<evidence type="ECO:0000256" key="1">
    <source>
        <dbReference type="ARBA" id="ARBA00007835"/>
    </source>
</evidence>
<name>A0A7R9E6M1_9NEOP</name>
<keyword evidence="8" id="KW-0812">Transmembrane</keyword>
<evidence type="ECO:0000256" key="8">
    <source>
        <dbReference type="SAM" id="Phobius"/>
    </source>
</evidence>
<dbReference type="EMBL" id="OB793460">
    <property type="protein sequence ID" value="CAD7427451.1"/>
    <property type="molecule type" value="Genomic_DNA"/>
</dbReference>
<feature type="transmembrane region" description="Helical" evidence="8">
    <location>
        <begin position="41"/>
        <end position="62"/>
    </location>
</feature>
<feature type="region of interest" description="Disordered" evidence="7">
    <location>
        <begin position="1"/>
        <end position="22"/>
    </location>
</feature>
<dbReference type="PANTHER" id="PTHR12370:SF3">
    <property type="entry name" value="PHOSPHOLIPASE B-LIKE 2-RELATED"/>
    <property type="match status" value="1"/>
</dbReference>
<dbReference type="PANTHER" id="PTHR12370">
    <property type="entry name" value="PHOSPHOLIPASE B-RELATED"/>
    <property type="match status" value="1"/>
</dbReference>